<proteinExistence type="inferred from homology"/>
<dbReference type="InterPro" id="IPR010918">
    <property type="entry name" value="PurM-like_C_dom"/>
</dbReference>
<feature type="binding site" evidence="1">
    <location>
        <position position="154"/>
    </location>
    <ligand>
        <name>ATP</name>
        <dbReference type="ChEBI" id="CHEBI:30616"/>
    </ligand>
</feature>
<dbReference type="GO" id="GO:0005524">
    <property type="term" value="F:ATP binding"/>
    <property type="evidence" value="ECO:0007669"/>
    <property type="project" value="UniProtKB-UniRule"/>
</dbReference>
<feature type="binding site" evidence="1">
    <location>
        <position position="216"/>
    </location>
    <ligand>
        <name>ATP</name>
        <dbReference type="ChEBI" id="CHEBI:30616"/>
    </ligand>
</feature>
<organism evidence="4 5">
    <name type="scientific">candidate division TA06 bacterium</name>
    <dbReference type="NCBI Taxonomy" id="2250710"/>
    <lineage>
        <taxon>Bacteria</taxon>
        <taxon>Bacteria division TA06</taxon>
    </lineage>
</organism>
<dbReference type="Proteomes" id="UP000315525">
    <property type="component" value="Unassembled WGS sequence"/>
</dbReference>
<dbReference type="EC" id="2.7.4.16" evidence="1"/>
<dbReference type="InterPro" id="IPR006283">
    <property type="entry name" value="ThiL-like"/>
</dbReference>
<dbReference type="InterPro" id="IPR036921">
    <property type="entry name" value="PurM-like_N_sf"/>
</dbReference>
<comment type="function">
    <text evidence="1">Catalyzes the ATP-dependent phosphorylation of thiamine-monophosphate (TMP) to form thiamine-pyrophosphate (TPP), the active form of vitamin B1.</text>
</comment>
<dbReference type="GO" id="GO:0000287">
    <property type="term" value="F:magnesium ion binding"/>
    <property type="evidence" value="ECO:0007669"/>
    <property type="project" value="UniProtKB-UniRule"/>
</dbReference>
<comment type="catalytic activity">
    <reaction evidence="1">
        <text>thiamine phosphate + ATP = thiamine diphosphate + ADP</text>
        <dbReference type="Rhea" id="RHEA:15913"/>
        <dbReference type="ChEBI" id="CHEBI:30616"/>
        <dbReference type="ChEBI" id="CHEBI:37575"/>
        <dbReference type="ChEBI" id="CHEBI:58937"/>
        <dbReference type="ChEBI" id="CHEBI:456216"/>
        <dbReference type="EC" id="2.7.4.16"/>
    </reaction>
</comment>
<keyword evidence="1" id="KW-0547">Nucleotide-binding</keyword>
<dbReference type="GO" id="GO:0009229">
    <property type="term" value="P:thiamine diphosphate biosynthetic process"/>
    <property type="evidence" value="ECO:0007669"/>
    <property type="project" value="UniProtKB-UniRule"/>
</dbReference>
<protein>
    <recommendedName>
        <fullName evidence="1">Thiamine-monophosphate kinase</fullName>
        <shortName evidence="1">TMP kinase</shortName>
        <shortName evidence="1">Thiamine-phosphate kinase</shortName>
        <ecNumber evidence="1">2.7.4.16</ecNumber>
    </recommendedName>
</protein>
<feature type="binding site" evidence="1">
    <location>
        <position position="53"/>
    </location>
    <ligand>
        <name>Mg(2+)</name>
        <dbReference type="ChEBI" id="CHEBI:18420"/>
        <label>1</label>
    </ligand>
</feature>
<feature type="binding site" evidence="1">
    <location>
        <position position="81"/>
    </location>
    <ligand>
        <name>Mg(2+)</name>
        <dbReference type="ChEBI" id="CHEBI:18420"/>
        <label>2</label>
    </ligand>
</feature>
<dbReference type="InterPro" id="IPR036676">
    <property type="entry name" value="PurM-like_C_sf"/>
</dbReference>
<feature type="binding site" evidence="1">
    <location>
        <position position="34"/>
    </location>
    <ligand>
        <name>Mg(2+)</name>
        <dbReference type="ChEBI" id="CHEBI:18420"/>
        <label>4</label>
    </ligand>
</feature>
<name>A0A523UZD2_UNCT6</name>
<feature type="binding site" evidence="1">
    <location>
        <position position="214"/>
    </location>
    <ligand>
        <name>Mg(2+)</name>
        <dbReference type="ChEBI" id="CHEBI:18420"/>
        <label>3</label>
    </ligand>
</feature>
<dbReference type="HAMAP" id="MF_02128">
    <property type="entry name" value="TMP_kinase"/>
    <property type="match status" value="1"/>
</dbReference>
<feature type="binding site" evidence="1">
    <location>
        <position position="34"/>
    </location>
    <ligand>
        <name>Mg(2+)</name>
        <dbReference type="ChEBI" id="CHEBI:18420"/>
        <label>3</label>
    </ligand>
</feature>
<keyword evidence="1" id="KW-0460">Magnesium</keyword>
<comment type="pathway">
    <text evidence="1">Cofactor biosynthesis; thiamine diphosphate biosynthesis; thiamine diphosphate from thiamine phosphate: step 1/1.</text>
</comment>
<dbReference type="Pfam" id="PF00586">
    <property type="entry name" value="AIRS"/>
    <property type="match status" value="1"/>
</dbReference>
<dbReference type="SUPFAM" id="SSF56042">
    <property type="entry name" value="PurM C-terminal domain-like"/>
    <property type="match status" value="1"/>
</dbReference>
<keyword evidence="1" id="KW-0479">Metal-binding</keyword>
<dbReference type="PANTHER" id="PTHR30270:SF3">
    <property type="entry name" value="THIAMINE-MONOPHOSPHATE KINASE"/>
    <property type="match status" value="1"/>
</dbReference>
<dbReference type="GO" id="GO:0009030">
    <property type="term" value="F:thiamine-phosphate kinase activity"/>
    <property type="evidence" value="ECO:0007669"/>
    <property type="project" value="UniProtKB-UniRule"/>
</dbReference>
<evidence type="ECO:0000313" key="5">
    <source>
        <dbReference type="Proteomes" id="UP000315525"/>
    </source>
</evidence>
<comment type="caution">
    <text evidence="1">Lacks conserved residue(s) required for the propagation of feature annotation.</text>
</comment>
<dbReference type="CDD" id="cd02194">
    <property type="entry name" value="ThiL"/>
    <property type="match status" value="1"/>
</dbReference>
<feature type="binding site" evidence="1">
    <location>
        <position position="342"/>
    </location>
    <ligand>
        <name>substrate</name>
    </ligand>
</feature>
<feature type="binding site" evidence="1">
    <location>
        <position position="217"/>
    </location>
    <ligand>
        <name>Mg(2+)</name>
        <dbReference type="ChEBI" id="CHEBI:18420"/>
        <label>5</label>
    </ligand>
</feature>
<dbReference type="EMBL" id="SOJN01000003">
    <property type="protein sequence ID" value="TET47886.1"/>
    <property type="molecule type" value="Genomic_DNA"/>
</dbReference>
<dbReference type="Pfam" id="PF02769">
    <property type="entry name" value="AIRS_C"/>
    <property type="match status" value="1"/>
</dbReference>
<sequence>MKDMNEITENLIIGSWARHFSRSPNQLNKLHESDAELVEISKDSPYLLAATIDTIAEEIAEGLYQDPYTMGWVTVMATLSDLAAVGAHPLGLVVSVSVDPTRNKEFSSAIAQGMEDASRDLGVFILGGDTNLTSGISLTGCALGLVPRKEVITRQGCKVGDHVFITGGIGAGNALGLVRLTKTPDDCFPEKLYRPVARLKEGQLLRRHANCCMDTSDGLLTTLDQLMRINGLGFEIDCNWERILAPQVLRLCETTKTPHWLMTAGPHGEFELLFTIPDKEVDSFLKQTESHGISPIRLGRAQRPKAISLILPSGEKVDVDMAPLRNLLQTVNGDLERYVREFKAFGKKWGLETE</sequence>
<comment type="similarity">
    <text evidence="1">Belongs to the thiamine-monophosphate kinase family.</text>
</comment>
<evidence type="ECO:0000259" key="3">
    <source>
        <dbReference type="Pfam" id="PF02769"/>
    </source>
</evidence>
<feature type="domain" description="PurM-like C-terminal" evidence="3">
    <location>
        <begin position="158"/>
        <end position="306"/>
    </location>
</feature>
<dbReference type="Gene3D" id="3.90.650.10">
    <property type="entry name" value="PurM-like C-terminal domain"/>
    <property type="match status" value="1"/>
</dbReference>
<dbReference type="Gene3D" id="3.30.1330.10">
    <property type="entry name" value="PurM-like, N-terminal domain"/>
    <property type="match status" value="1"/>
</dbReference>
<feature type="binding site" evidence="1">
    <location>
        <position position="81"/>
    </location>
    <ligand>
        <name>Mg(2+)</name>
        <dbReference type="ChEBI" id="CHEBI:18420"/>
        <label>3</label>
    </ligand>
</feature>
<keyword evidence="1 4" id="KW-0418">Kinase</keyword>
<evidence type="ECO:0000256" key="1">
    <source>
        <dbReference type="HAMAP-Rule" id="MF_02128"/>
    </source>
</evidence>
<comment type="miscellaneous">
    <text evidence="1">Reaction mechanism of ThiL seems to utilize a direct, inline transfer of the gamma-phosphate of ATP to TMP rather than a phosphorylated enzyme intermediate.</text>
</comment>
<evidence type="ECO:0000313" key="4">
    <source>
        <dbReference type="EMBL" id="TET47886.1"/>
    </source>
</evidence>
<accession>A0A523UZD2</accession>
<keyword evidence="1" id="KW-0067">ATP-binding</keyword>
<dbReference type="SUPFAM" id="SSF55326">
    <property type="entry name" value="PurM N-terminal domain-like"/>
    <property type="match status" value="1"/>
</dbReference>
<dbReference type="PIRSF" id="PIRSF005303">
    <property type="entry name" value="Thiam_monoph_kin"/>
    <property type="match status" value="1"/>
</dbReference>
<feature type="binding site" evidence="1">
    <location>
        <begin position="128"/>
        <end position="129"/>
    </location>
    <ligand>
        <name>ATP</name>
        <dbReference type="ChEBI" id="CHEBI:30616"/>
    </ligand>
</feature>
<feature type="binding site" evidence="1">
    <location>
        <position position="51"/>
    </location>
    <ligand>
        <name>Mg(2+)</name>
        <dbReference type="ChEBI" id="CHEBI:18420"/>
        <label>4</label>
    </ligand>
</feature>
<dbReference type="UniPathway" id="UPA00060">
    <property type="reaction ID" value="UER00142"/>
</dbReference>
<feature type="binding site" evidence="1">
    <location>
        <position position="129"/>
    </location>
    <ligand>
        <name>Mg(2+)</name>
        <dbReference type="ChEBI" id="CHEBI:18420"/>
        <label>1</label>
    </ligand>
</feature>
<reference evidence="4 5" key="1">
    <citation type="submission" date="2019-03" db="EMBL/GenBank/DDBJ databases">
        <title>Metabolic potential of uncultured bacteria and archaea associated with petroleum seepage in deep-sea sediments.</title>
        <authorList>
            <person name="Dong X."/>
            <person name="Hubert C."/>
        </authorList>
    </citation>
    <scope>NUCLEOTIDE SEQUENCE [LARGE SCALE GENOMIC DNA]</scope>
    <source>
        <strain evidence="4">E44_bin18</strain>
    </source>
</reference>
<keyword evidence="1" id="KW-0808">Transferase</keyword>
<feature type="binding site" evidence="1">
    <location>
        <position position="53"/>
    </location>
    <ligand>
        <name>Mg(2+)</name>
        <dbReference type="ChEBI" id="CHEBI:18420"/>
        <label>2</label>
    </ligand>
</feature>
<dbReference type="InterPro" id="IPR016188">
    <property type="entry name" value="PurM-like_N"/>
</dbReference>
<dbReference type="PANTHER" id="PTHR30270">
    <property type="entry name" value="THIAMINE-MONOPHOSPHATE KINASE"/>
    <property type="match status" value="1"/>
</dbReference>
<dbReference type="GO" id="GO:0009228">
    <property type="term" value="P:thiamine biosynthetic process"/>
    <property type="evidence" value="ECO:0007669"/>
    <property type="project" value="UniProtKB-KW"/>
</dbReference>
<comment type="caution">
    <text evidence="4">The sequence shown here is derived from an EMBL/GenBank/DDBJ whole genome shotgun (WGS) entry which is preliminary data.</text>
</comment>
<keyword evidence="1" id="KW-0784">Thiamine biosynthesis</keyword>
<feature type="domain" description="PurM-like N-terminal" evidence="2">
    <location>
        <begin position="34"/>
        <end position="146"/>
    </location>
</feature>
<feature type="binding site" evidence="1">
    <location>
        <position position="81"/>
    </location>
    <ligand>
        <name>Mg(2+)</name>
        <dbReference type="ChEBI" id="CHEBI:18420"/>
        <label>4</label>
    </ligand>
</feature>
<evidence type="ECO:0000259" key="2">
    <source>
        <dbReference type="Pfam" id="PF00586"/>
    </source>
</evidence>
<gene>
    <name evidence="1" type="primary">thiL</name>
    <name evidence="4" type="ORF">E3J62_00075</name>
</gene>
<dbReference type="AlphaFoldDB" id="A0A523UZD2"/>